<comment type="catalytic activity">
    <reaction evidence="8">
        <text>L-threonyl-[protein] + ATP = O-phospho-L-threonyl-[protein] + ADP + H(+)</text>
        <dbReference type="Rhea" id="RHEA:46608"/>
        <dbReference type="Rhea" id="RHEA-COMP:11060"/>
        <dbReference type="Rhea" id="RHEA-COMP:11605"/>
        <dbReference type="ChEBI" id="CHEBI:15378"/>
        <dbReference type="ChEBI" id="CHEBI:30013"/>
        <dbReference type="ChEBI" id="CHEBI:30616"/>
        <dbReference type="ChEBI" id="CHEBI:61977"/>
        <dbReference type="ChEBI" id="CHEBI:456216"/>
        <dbReference type="EC" id="2.7.11.1"/>
    </reaction>
</comment>
<keyword evidence="5 10" id="KW-0547">Nucleotide-binding</keyword>
<feature type="binding site" evidence="10">
    <location>
        <position position="37"/>
    </location>
    <ligand>
        <name>ATP</name>
        <dbReference type="ChEBI" id="CHEBI:30616"/>
    </ligand>
</feature>
<feature type="compositionally biased region" description="Basic and acidic residues" evidence="12">
    <location>
        <begin position="298"/>
        <end position="309"/>
    </location>
</feature>
<keyword evidence="7 10" id="KW-0067">ATP-binding</keyword>
<keyword evidence="3 11" id="KW-0723">Serine/threonine-protein kinase</keyword>
<dbReference type="PANTHER" id="PTHR24346">
    <property type="entry name" value="MAP/MICROTUBULE AFFINITY-REGULATING KINASE"/>
    <property type="match status" value="1"/>
</dbReference>
<dbReference type="GO" id="GO:0005737">
    <property type="term" value="C:cytoplasm"/>
    <property type="evidence" value="ECO:0007669"/>
    <property type="project" value="TreeGrafter"/>
</dbReference>
<dbReference type="CTD" id="2922"/>
<dbReference type="Proteomes" id="UP000005204">
    <property type="component" value="Unassembled WGS sequence"/>
</dbReference>
<dbReference type="EnsemblMetazoa" id="XM_012691006.3">
    <property type="protein sequence ID" value="XP_012546460.2"/>
    <property type="gene ID" value="LOC101739025"/>
</dbReference>
<dbReference type="GO" id="GO:0035556">
    <property type="term" value="P:intracellular signal transduction"/>
    <property type="evidence" value="ECO:0007669"/>
    <property type="project" value="TreeGrafter"/>
</dbReference>
<evidence type="ECO:0000256" key="11">
    <source>
        <dbReference type="RuleBase" id="RU000304"/>
    </source>
</evidence>
<accession>A0A8R2C6L2</accession>
<evidence type="ECO:0000256" key="5">
    <source>
        <dbReference type="ARBA" id="ARBA00022741"/>
    </source>
</evidence>
<dbReference type="RefSeq" id="XP_012546460.2">
    <property type="nucleotide sequence ID" value="XM_012691006.4"/>
</dbReference>
<dbReference type="GO" id="GO:0005524">
    <property type="term" value="F:ATP binding"/>
    <property type="evidence" value="ECO:0007669"/>
    <property type="project" value="UniProtKB-UniRule"/>
</dbReference>
<evidence type="ECO:0000256" key="8">
    <source>
        <dbReference type="ARBA" id="ARBA00047899"/>
    </source>
</evidence>
<feature type="domain" description="Protein kinase" evidence="13">
    <location>
        <begin position="8"/>
        <end position="296"/>
    </location>
</feature>
<dbReference type="InterPro" id="IPR011009">
    <property type="entry name" value="Kinase-like_dom_sf"/>
</dbReference>
<dbReference type="Gene3D" id="3.30.200.20">
    <property type="entry name" value="Phosphorylase Kinase, domain 1"/>
    <property type="match status" value="1"/>
</dbReference>
<evidence type="ECO:0000256" key="4">
    <source>
        <dbReference type="ARBA" id="ARBA00022679"/>
    </source>
</evidence>
<keyword evidence="6" id="KW-0418">Kinase</keyword>
<reference evidence="14" key="2">
    <citation type="submission" date="2022-06" db="UniProtKB">
        <authorList>
            <consortium name="EnsemblMetazoa"/>
        </authorList>
    </citation>
    <scope>IDENTIFICATION</scope>
    <source>
        <strain evidence="14">p50T (Dazao)</strain>
    </source>
</reference>
<organism evidence="14 15">
    <name type="scientific">Bombyx mori</name>
    <name type="common">Silk moth</name>
    <dbReference type="NCBI Taxonomy" id="7091"/>
    <lineage>
        <taxon>Eukaryota</taxon>
        <taxon>Metazoa</taxon>
        <taxon>Ecdysozoa</taxon>
        <taxon>Arthropoda</taxon>
        <taxon>Hexapoda</taxon>
        <taxon>Insecta</taxon>
        <taxon>Pterygota</taxon>
        <taxon>Neoptera</taxon>
        <taxon>Endopterygota</taxon>
        <taxon>Lepidoptera</taxon>
        <taxon>Glossata</taxon>
        <taxon>Ditrysia</taxon>
        <taxon>Bombycoidea</taxon>
        <taxon>Bombycidae</taxon>
        <taxon>Bombycinae</taxon>
        <taxon>Bombyx</taxon>
    </lineage>
</organism>
<dbReference type="Pfam" id="PF00069">
    <property type="entry name" value="Pkinase"/>
    <property type="match status" value="1"/>
</dbReference>
<comment type="catalytic activity">
    <reaction evidence="9">
        <text>L-seryl-[protein] + ATP = O-phospho-L-seryl-[protein] + ADP + H(+)</text>
        <dbReference type="Rhea" id="RHEA:17989"/>
        <dbReference type="Rhea" id="RHEA-COMP:9863"/>
        <dbReference type="Rhea" id="RHEA-COMP:11604"/>
        <dbReference type="ChEBI" id="CHEBI:15378"/>
        <dbReference type="ChEBI" id="CHEBI:29999"/>
        <dbReference type="ChEBI" id="CHEBI:30616"/>
        <dbReference type="ChEBI" id="CHEBI:83421"/>
        <dbReference type="ChEBI" id="CHEBI:456216"/>
        <dbReference type="EC" id="2.7.11.1"/>
    </reaction>
</comment>
<dbReference type="InterPro" id="IPR000719">
    <property type="entry name" value="Prot_kinase_dom"/>
</dbReference>
<evidence type="ECO:0000256" key="3">
    <source>
        <dbReference type="ARBA" id="ARBA00022527"/>
    </source>
</evidence>
<dbReference type="SMART" id="SM00220">
    <property type="entry name" value="S_TKc"/>
    <property type="match status" value="1"/>
</dbReference>
<dbReference type="SUPFAM" id="SSF56112">
    <property type="entry name" value="Protein kinase-like (PK-like)"/>
    <property type="match status" value="1"/>
</dbReference>
<reference evidence="15" key="1">
    <citation type="journal article" date="2008" name="Insect Biochem. Mol. Biol.">
        <title>The genome of a lepidopteran model insect, the silkworm Bombyx mori.</title>
        <authorList>
            <consortium name="International Silkworm Genome Consortium"/>
        </authorList>
    </citation>
    <scope>NUCLEOTIDE SEQUENCE [LARGE SCALE GENOMIC DNA]</scope>
    <source>
        <strain evidence="15">p50T</strain>
    </source>
</reference>
<dbReference type="PROSITE" id="PS50011">
    <property type="entry name" value="PROTEIN_KINASE_DOM"/>
    <property type="match status" value="1"/>
</dbReference>
<dbReference type="InterPro" id="IPR008271">
    <property type="entry name" value="Ser/Thr_kinase_AS"/>
</dbReference>
<dbReference type="GO" id="GO:0004674">
    <property type="term" value="F:protein serine/threonine kinase activity"/>
    <property type="evidence" value="ECO:0007669"/>
    <property type="project" value="UniProtKB-KW"/>
</dbReference>
<keyword evidence="15" id="KW-1185">Reference proteome</keyword>
<comment type="similarity">
    <text evidence="1">Belongs to the protein kinase superfamily. CAMK Ser/Thr protein kinase family. NIM1 subfamily.</text>
</comment>
<proteinExistence type="inferred from homology"/>
<evidence type="ECO:0000259" key="13">
    <source>
        <dbReference type="PROSITE" id="PS50011"/>
    </source>
</evidence>
<sequence length="475" mass="51198">MTEFVEGWVVAQVLGEGAYGEVRLLVHGASGAAVAVKAAQGSGGAREAALQRALRHPHVLRCLGERTHLQHHYVFLEYAQGGELFDRIEPDVGMDSDTARRYWRETLSGLEYLHARGVAHRDIKPENLLLDHHDRVKISDFGLATVFRHGGRERMLSRVCGTPPYAAPEVLSAAQRPYRAAPADLWSAAVVLVAMLAGGTYPRRPALTPAAVVLVAMLAGELPWERASHSDARYAAWVGGAADGADSARAGAADSAKAGAPWHKLPLRCASLLRAALHPDPARRPALADVLAHPWTRDRTSGPLRDEPRAWCSQPSCGPGPASPNELSQDDMEALLWHSQPAHADELVVEAAVSQRLVRRRTRVWLRCGAREALAALEEAARAAGLAVRALHVRVRVLAAAELRVRAWAAPLPPGHEARAVLEFRRSRGCGLQFKRCFLRLRAALQPLAAPAPALGPALPLAEPMLQDAAPGPAD</sequence>
<evidence type="ECO:0000256" key="10">
    <source>
        <dbReference type="PROSITE-ProRule" id="PRU10141"/>
    </source>
</evidence>
<evidence type="ECO:0000256" key="1">
    <source>
        <dbReference type="ARBA" id="ARBA00010791"/>
    </source>
</evidence>
<dbReference type="KEGG" id="bmor:101739025"/>
<dbReference type="GeneID" id="101739025"/>
<evidence type="ECO:0000256" key="6">
    <source>
        <dbReference type="ARBA" id="ARBA00022777"/>
    </source>
</evidence>
<evidence type="ECO:0000256" key="7">
    <source>
        <dbReference type="ARBA" id="ARBA00022840"/>
    </source>
</evidence>
<keyword evidence="4" id="KW-0808">Transferase</keyword>
<evidence type="ECO:0000256" key="9">
    <source>
        <dbReference type="ARBA" id="ARBA00048679"/>
    </source>
</evidence>
<protein>
    <recommendedName>
        <fullName evidence="2">non-specific serine/threonine protein kinase</fullName>
        <ecNumber evidence="2">2.7.11.1</ecNumber>
    </recommendedName>
</protein>
<dbReference type="AlphaFoldDB" id="A0A8R2C6L2"/>
<evidence type="ECO:0000313" key="14">
    <source>
        <dbReference type="EnsemblMetazoa" id="XP_012546460.2"/>
    </source>
</evidence>
<dbReference type="Gene3D" id="1.10.510.10">
    <property type="entry name" value="Transferase(Phosphotransferase) domain 1"/>
    <property type="match status" value="2"/>
</dbReference>
<name>A0A8R2C6L2_BOMMO</name>
<dbReference type="PROSITE" id="PS00108">
    <property type="entry name" value="PROTEIN_KINASE_ST"/>
    <property type="match status" value="1"/>
</dbReference>
<dbReference type="EC" id="2.7.11.1" evidence="2"/>
<evidence type="ECO:0000256" key="12">
    <source>
        <dbReference type="SAM" id="MobiDB-lite"/>
    </source>
</evidence>
<evidence type="ECO:0000313" key="15">
    <source>
        <dbReference type="Proteomes" id="UP000005204"/>
    </source>
</evidence>
<feature type="region of interest" description="Disordered" evidence="12">
    <location>
        <begin position="298"/>
        <end position="327"/>
    </location>
</feature>
<evidence type="ECO:0000256" key="2">
    <source>
        <dbReference type="ARBA" id="ARBA00012513"/>
    </source>
</evidence>
<dbReference type="InterPro" id="IPR017441">
    <property type="entry name" value="Protein_kinase_ATP_BS"/>
</dbReference>
<dbReference type="PROSITE" id="PS00107">
    <property type="entry name" value="PROTEIN_KINASE_ATP"/>
    <property type="match status" value="1"/>
</dbReference>
<dbReference type="PANTHER" id="PTHR24346:SF107">
    <property type="entry name" value="SERINE_THREONINE-PROTEIN KINASE CHK1"/>
    <property type="match status" value="1"/>
</dbReference>